<organism evidence="16 17">
    <name type="scientific">Sinocyclocheilus rhinocerous</name>
    <dbReference type="NCBI Taxonomy" id="307959"/>
    <lineage>
        <taxon>Eukaryota</taxon>
        <taxon>Metazoa</taxon>
        <taxon>Chordata</taxon>
        <taxon>Craniata</taxon>
        <taxon>Vertebrata</taxon>
        <taxon>Euteleostomi</taxon>
        <taxon>Actinopterygii</taxon>
        <taxon>Neopterygii</taxon>
        <taxon>Teleostei</taxon>
        <taxon>Ostariophysi</taxon>
        <taxon>Cypriniformes</taxon>
        <taxon>Cyprinidae</taxon>
        <taxon>Cyprininae</taxon>
        <taxon>Sinocyclocheilus</taxon>
    </lineage>
</organism>
<dbReference type="Gene3D" id="3.40.50.12390">
    <property type="match status" value="1"/>
</dbReference>
<dbReference type="InterPro" id="IPR041412">
    <property type="entry name" value="Xrn1_helical"/>
</dbReference>
<dbReference type="EC" id="3.1.13.-" evidence="9"/>
<sequence length="1440" mass="162830">MGVPKFYRWISERYPCLSEVVKEHQIPEFDNLYLDMNGIIHQCSHPNDEDVHFRISEEKIFADIFHYLEVLFRIIKPRKVFFMAVDGVAPRAKMNQQRGRRFRSAKEAEEKIKKALEKGEVLPTEARFDSNCITPGTDFMARLQEQLKYFVHNKLSTDKAWQGVNVYLSGHETPGEGEHKIMEFIRSETTKPGHNPNARHCLYGLDADLIMLGLTSHEPNFSLLREEVRFGGKKSQKRITAPEETTFHLLHLSLMREYIDYEFSELRNKISFEYNLERIIDDWVLMGFLVGNDFIPHLPHLHINHDALPLLYRTYISVLPSLGGYLNENGHLNLAHFEKYLEKLSDFDREHFSEVFVDLKWFESKVGNKYLNEAAGLAAEEAGAKDMKKSKSSDDSLCLAALDGVRDSHKGAGEDGEDDDMFETEFRQYKRTYYMTKMGVEVVSDEFLANQARCYVEGIQWILHYYYHGVQSWSWYYPHHYAPFLSDVRNVSSLTLTFDLGKPFMPFEQLLGVLPSASKDLLPQCYQHLMTSPGSPIVECYPQDFKTDLNGKQQEWEAVVLIPFIDEKCLLAAMEPYTHKLAPSEKARNRHTECAINCFDKELDYAYNSPLPQLFPNIVHCHVRQTPIPMDAWRVSLDHVARRIDRGTLYFCGFPTLQHIRHKFYKKKSGVMVFQQSSRGENMILEILASQEMEQVEDIAALVLGKSLFVNWPHLMEARVVAVSDGETKFSLDEPSGSQMLYLGNTPPPAKVTHLTDKEQKEWVKEVQGLSEHFSKRKGTVINETDVVVYAQLLTGRKYVIGQNGNVHLEKQFAKQVLPYPYQTIVKDIKAFDSSLARFKTLEELFPPGTVVFMVANPYYGAMGDVQDSSDVINEGRVRVVFSVPCEPQLDALIQNQHKYSVKYCPGYVLASRLGITSYLVSRFSGSIFIGRGSKKNPHGEQKANVGLNLKFNKKNEEVPGYTKRTEKEWLYSAAVEELLAEYLERFSELFDFIARNSHDDVFYEDDIWPGEDENGAERVQEIQGWLKNHPVSSSSRASCDLQILDAGIVEKIEEELEKMKRERENMHVCVCVQPLEQQHGVVPDSDAEYHLFDRVVNVRESFSVPLGLRGTIIGIKGAEREAEVLYEVLFDEEFAGGLTVRCSPGRGYRLPPSALINLSHGSRKELGCHKLTAIVKPQPSSSSHLTHKSQLGGLNHSPRSPFIPTQVMVNVLCLSAARINTPQTDAPAAAPPPPPPLAGQPPLLPSMATELGRVCMGLGMGPPEFAFLRNRQSLTVCQVKLSNGLLIHGPQCQSETEAKEKAALFALQRLVIVLYQLKKKKLMNSVYGSTYMTFLFVYTTIFHCSYNMPLTKNQEAKQMSGSSAYAGQTSGGGPAAAASAPVSASAPKTPPPISTHEPADKPTTPKTPRQNTNPHTPGSASKRKHRKLAVNFEAAKVTD</sequence>
<dbReference type="Pfam" id="PF17846">
    <property type="entry name" value="XRN_M"/>
    <property type="match status" value="1"/>
</dbReference>
<feature type="domain" description="Xrn1 N-terminal" evidence="11">
    <location>
        <begin position="1"/>
        <end position="227"/>
    </location>
</feature>
<proteinExistence type="inferred from homology"/>
<evidence type="ECO:0000259" key="11">
    <source>
        <dbReference type="Pfam" id="PF03159"/>
    </source>
</evidence>
<evidence type="ECO:0000256" key="8">
    <source>
        <dbReference type="ARBA" id="ARBA00067318"/>
    </source>
</evidence>
<comment type="similarity">
    <text evidence="7 9">Belongs to the 5'-3' exonuclease family.</text>
</comment>
<evidence type="ECO:0000256" key="1">
    <source>
        <dbReference type="ARBA" id="ARBA00004496"/>
    </source>
</evidence>
<dbReference type="InterPro" id="IPR040992">
    <property type="entry name" value="XRN1_D1"/>
</dbReference>
<dbReference type="GO" id="GO:0016075">
    <property type="term" value="P:rRNA catabolic process"/>
    <property type="evidence" value="ECO:0007669"/>
    <property type="project" value="TreeGrafter"/>
</dbReference>
<evidence type="ECO:0000259" key="15">
    <source>
        <dbReference type="Pfam" id="PF18334"/>
    </source>
</evidence>
<dbReference type="Pfam" id="PF18334">
    <property type="entry name" value="XRN1_D2_D3"/>
    <property type="match status" value="1"/>
</dbReference>
<dbReference type="Proteomes" id="UP000472270">
    <property type="component" value="Unassembled WGS sequence"/>
</dbReference>
<evidence type="ECO:0000256" key="4">
    <source>
        <dbReference type="ARBA" id="ARBA00022801"/>
    </source>
</evidence>
<feature type="region of interest" description="Disordered" evidence="10">
    <location>
        <begin position="1363"/>
        <end position="1440"/>
    </location>
</feature>
<feature type="compositionally biased region" description="Low complexity" evidence="10">
    <location>
        <begin position="1376"/>
        <end position="1388"/>
    </location>
</feature>
<keyword evidence="4 9" id="KW-0378">Hydrolase</keyword>
<feature type="domain" description="5'-3' exoribonuclease 1 SH3-like" evidence="13">
    <location>
        <begin position="1089"/>
        <end position="1158"/>
    </location>
</feature>
<evidence type="ECO:0000259" key="12">
    <source>
        <dbReference type="Pfam" id="PF17846"/>
    </source>
</evidence>
<dbReference type="FunFam" id="3.40.50.12390:FF:000002">
    <property type="entry name" value="5'-3' exoribonuclease 1"/>
    <property type="match status" value="1"/>
</dbReference>
<comment type="subcellular location">
    <subcellularLocation>
        <location evidence="1 9">Cytoplasm</location>
    </subcellularLocation>
</comment>
<dbReference type="InterPro" id="IPR004859">
    <property type="entry name" value="Xrn1_N"/>
</dbReference>
<feature type="domain" description="Xrn1 helical" evidence="12">
    <location>
        <begin position="274"/>
        <end position="593"/>
    </location>
</feature>
<dbReference type="Pfam" id="PF18129">
    <property type="entry name" value="SH3_12"/>
    <property type="match status" value="1"/>
</dbReference>
<dbReference type="GO" id="GO:0003723">
    <property type="term" value="F:RNA binding"/>
    <property type="evidence" value="ECO:0007669"/>
    <property type="project" value="UniProtKB-KW"/>
</dbReference>
<dbReference type="Pfam" id="PF18332">
    <property type="entry name" value="XRN1_D1"/>
    <property type="match status" value="1"/>
</dbReference>
<keyword evidence="17" id="KW-1185">Reference proteome</keyword>
<dbReference type="InterPro" id="IPR047008">
    <property type="entry name" value="XRN1_SH3_sf"/>
</dbReference>
<feature type="compositionally biased region" description="Polar residues" evidence="10">
    <location>
        <begin position="1405"/>
        <end position="1420"/>
    </location>
</feature>
<evidence type="ECO:0000256" key="5">
    <source>
        <dbReference type="ARBA" id="ARBA00022839"/>
    </source>
</evidence>
<dbReference type="GO" id="GO:0000956">
    <property type="term" value="P:nuclear-transcribed mRNA catabolic process"/>
    <property type="evidence" value="ECO:0007669"/>
    <property type="project" value="InterPro"/>
</dbReference>
<evidence type="ECO:0000256" key="2">
    <source>
        <dbReference type="ARBA" id="ARBA00022490"/>
    </source>
</evidence>
<evidence type="ECO:0000256" key="7">
    <source>
        <dbReference type="ARBA" id="ARBA00038299"/>
    </source>
</evidence>
<dbReference type="InterPro" id="IPR041106">
    <property type="entry name" value="XRN1_D2_D3"/>
</dbReference>
<feature type="domain" description="Exoribonuclease Xrn1 D2/D3" evidence="15">
    <location>
        <begin position="842"/>
        <end position="1066"/>
    </location>
</feature>
<dbReference type="FunFam" id="1.25.40.1050:FF:000001">
    <property type="entry name" value="5'-3' exoribonuclease 1"/>
    <property type="match status" value="1"/>
</dbReference>
<feature type="region of interest" description="Disordered" evidence="10">
    <location>
        <begin position="1179"/>
        <end position="1198"/>
    </location>
</feature>
<dbReference type="PIRSF" id="PIRSF006743">
    <property type="entry name" value="Exonuclease_Xnr1"/>
    <property type="match status" value="1"/>
</dbReference>
<protein>
    <recommendedName>
        <fullName evidence="8 9">5'-3' exoribonuclease 1</fullName>
        <ecNumber evidence="9">3.1.13.-</ecNumber>
    </recommendedName>
</protein>
<dbReference type="PANTHER" id="PTHR12341:SF7">
    <property type="entry name" value="5'-3' EXORIBONUCLEASE 1"/>
    <property type="match status" value="1"/>
</dbReference>
<dbReference type="CDD" id="cd18673">
    <property type="entry name" value="PIN_XRN1-2-like"/>
    <property type="match status" value="1"/>
</dbReference>
<evidence type="ECO:0000259" key="14">
    <source>
        <dbReference type="Pfam" id="PF18332"/>
    </source>
</evidence>
<name>A0A673FXV1_9TELE</name>
<dbReference type="InterPro" id="IPR041385">
    <property type="entry name" value="SH3_12"/>
</dbReference>
<reference evidence="16" key="2">
    <citation type="submission" date="2025-09" db="UniProtKB">
        <authorList>
            <consortium name="Ensembl"/>
        </authorList>
    </citation>
    <scope>IDENTIFICATION</scope>
</reference>
<evidence type="ECO:0000313" key="17">
    <source>
        <dbReference type="Proteomes" id="UP000472270"/>
    </source>
</evidence>
<reference evidence="16" key="1">
    <citation type="submission" date="2025-08" db="UniProtKB">
        <authorList>
            <consortium name="Ensembl"/>
        </authorList>
    </citation>
    <scope>IDENTIFICATION</scope>
</reference>
<evidence type="ECO:0000313" key="16">
    <source>
        <dbReference type="Ensembl" id="ENSSRHP00000004557.1"/>
    </source>
</evidence>
<evidence type="ECO:0000259" key="13">
    <source>
        <dbReference type="Pfam" id="PF18129"/>
    </source>
</evidence>
<dbReference type="Gene3D" id="1.25.40.1050">
    <property type="match status" value="1"/>
</dbReference>
<evidence type="ECO:0000256" key="3">
    <source>
        <dbReference type="ARBA" id="ARBA00022722"/>
    </source>
</evidence>
<dbReference type="InterPro" id="IPR047007">
    <property type="entry name" value="XRN1_D1_sf"/>
</dbReference>
<dbReference type="InterPro" id="IPR027073">
    <property type="entry name" value="5_3_exoribonuclease"/>
</dbReference>
<dbReference type="GO" id="GO:0004534">
    <property type="term" value="F:5'-3' RNA exonuclease activity"/>
    <property type="evidence" value="ECO:0007669"/>
    <property type="project" value="UniProtKB-ARBA"/>
</dbReference>
<dbReference type="Gene3D" id="2.30.30.750">
    <property type="match status" value="1"/>
</dbReference>
<evidence type="ECO:0000256" key="9">
    <source>
        <dbReference type="PIRNR" id="PIRNR006743"/>
    </source>
</evidence>
<keyword evidence="6 9" id="KW-0694">RNA-binding</keyword>
<dbReference type="Ensembl" id="ENSSRHT00000004719.1">
    <property type="protein sequence ID" value="ENSSRHP00000004557.1"/>
    <property type="gene ID" value="ENSSRHG00000000517.1"/>
</dbReference>
<dbReference type="PANTHER" id="PTHR12341">
    <property type="entry name" value="5'-&gt;3' EXORIBONUCLEASE"/>
    <property type="match status" value="1"/>
</dbReference>
<gene>
    <name evidence="16" type="primary">LOC107710613</name>
</gene>
<evidence type="ECO:0000256" key="6">
    <source>
        <dbReference type="ARBA" id="ARBA00022884"/>
    </source>
</evidence>
<evidence type="ECO:0000256" key="10">
    <source>
        <dbReference type="SAM" id="MobiDB-lite"/>
    </source>
</evidence>
<keyword evidence="2 9" id="KW-0963">Cytoplasm</keyword>
<keyword evidence="5 9" id="KW-0269">Exonuclease</keyword>
<dbReference type="InterPro" id="IPR016494">
    <property type="entry name" value="5_3_exoribonuclease_1"/>
</dbReference>
<dbReference type="Pfam" id="PF03159">
    <property type="entry name" value="XRN_N"/>
    <property type="match status" value="1"/>
</dbReference>
<dbReference type="GO" id="GO:0005737">
    <property type="term" value="C:cytoplasm"/>
    <property type="evidence" value="ECO:0007669"/>
    <property type="project" value="UniProtKB-SubCell"/>
</dbReference>
<dbReference type="GO" id="GO:0005634">
    <property type="term" value="C:nucleus"/>
    <property type="evidence" value="ECO:0007669"/>
    <property type="project" value="TreeGrafter"/>
</dbReference>
<dbReference type="Gene3D" id="2.170.260.40">
    <property type="match status" value="1"/>
</dbReference>
<keyword evidence="3 9" id="KW-0540">Nuclease</keyword>
<accession>A0A673FXV1</accession>
<feature type="domain" description="5'-3' exoribonuclease 1 D1" evidence="14">
    <location>
        <begin position="647"/>
        <end position="834"/>
    </location>
</feature>